<evidence type="ECO:0000313" key="4">
    <source>
        <dbReference type="Proteomes" id="UP000092839"/>
    </source>
</evidence>
<sequence length="200" mass="22929">MTYQIGQHVGFVDLIEEKRAEFQISPTSRWYCAVTNPNCQARAALGLHELGYRSFYPKVRRWVTHARVRKAKDKPLLGRYIFVEVDPENDQQSFYAVRAVNGIEAILSKWQETKFGMRVQPAPFCSDWIASMRLRQMAGEWDATRGTIPIGARIRVMEGEFANQLATVTAKEGRREKTVVFKIHGENRYGKLHIGNVRAA</sequence>
<dbReference type="Pfam" id="PF02357">
    <property type="entry name" value="NusG"/>
    <property type="match status" value="1"/>
</dbReference>
<reference evidence="3 4" key="1">
    <citation type="submission" date="2016-07" db="EMBL/GenBank/DDBJ databases">
        <title>Complete genome sequence of Bradyrhizobium icense LMTR 13T, a potential inoculant strain isolated from lima bean (Phaseolus lunatus) in Peru.</title>
        <authorList>
            <person name="Ormeno-Orrillo E."/>
            <person name="Duran D."/>
            <person name="Rogel M.A."/>
            <person name="Rey L."/>
            <person name="Imperial J."/>
            <person name="Ruiz-Argueso T."/>
            <person name="Martinez-Romero E."/>
        </authorList>
    </citation>
    <scope>NUCLEOTIDE SEQUENCE [LARGE SCALE GENOMIC DNA]</scope>
    <source>
        <strain evidence="3 4">LMTR 13</strain>
    </source>
</reference>
<dbReference type="InterPro" id="IPR006645">
    <property type="entry name" value="NGN-like_dom"/>
</dbReference>
<dbReference type="SUPFAM" id="SSF82679">
    <property type="entry name" value="N-utilization substance G protein NusG, N-terminal domain"/>
    <property type="match status" value="1"/>
</dbReference>
<dbReference type="Gene3D" id="3.30.70.940">
    <property type="entry name" value="NusG, N-terminal domain"/>
    <property type="match status" value="1"/>
</dbReference>
<protein>
    <recommendedName>
        <fullName evidence="2">NusG-like N-terminal domain-containing protein</fullName>
    </recommendedName>
</protein>
<dbReference type="EMBL" id="CP016428">
    <property type="protein sequence ID" value="ANW00675.1"/>
    <property type="molecule type" value="Genomic_DNA"/>
</dbReference>
<dbReference type="AlphaFoldDB" id="A0A1B1UD44"/>
<proteinExistence type="predicted"/>
<organism evidence="3 4">
    <name type="scientific">Bradyrhizobium icense</name>
    <dbReference type="NCBI Taxonomy" id="1274631"/>
    <lineage>
        <taxon>Bacteria</taxon>
        <taxon>Pseudomonadati</taxon>
        <taxon>Pseudomonadota</taxon>
        <taxon>Alphaproteobacteria</taxon>
        <taxon>Hyphomicrobiales</taxon>
        <taxon>Nitrobacteraceae</taxon>
        <taxon>Bradyrhizobium</taxon>
    </lineage>
</organism>
<dbReference type="KEGG" id="bic:LMTR13_11350"/>
<accession>A0A1B1UD44</accession>
<dbReference type="RefSeq" id="WP_065727951.1">
    <property type="nucleotide sequence ID" value="NZ_CP016428.1"/>
</dbReference>
<dbReference type="GO" id="GO:0006354">
    <property type="term" value="P:DNA-templated transcription elongation"/>
    <property type="evidence" value="ECO:0007669"/>
    <property type="project" value="InterPro"/>
</dbReference>
<evidence type="ECO:0000259" key="2">
    <source>
        <dbReference type="Pfam" id="PF02357"/>
    </source>
</evidence>
<evidence type="ECO:0000313" key="3">
    <source>
        <dbReference type="EMBL" id="ANW00675.1"/>
    </source>
</evidence>
<dbReference type="Proteomes" id="UP000092839">
    <property type="component" value="Chromosome"/>
</dbReference>
<keyword evidence="4" id="KW-1185">Reference proteome</keyword>
<dbReference type="STRING" id="1274631.LMTR13_11350"/>
<dbReference type="InterPro" id="IPR036735">
    <property type="entry name" value="NGN_dom_sf"/>
</dbReference>
<keyword evidence="1" id="KW-0804">Transcription</keyword>
<name>A0A1B1UD44_9BRAD</name>
<gene>
    <name evidence="3" type="ORF">LMTR13_11350</name>
</gene>
<evidence type="ECO:0000256" key="1">
    <source>
        <dbReference type="ARBA" id="ARBA00023163"/>
    </source>
</evidence>
<feature type="domain" description="NusG-like N-terminal" evidence="2">
    <location>
        <begin position="29"/>
        <end position="109"/>
    </location>
</feature>